<feature type="domain" description="S-layer protein C-terminal" evidence="2">
    <location>
        <begin position="67"/>
        <end position="99"/>
    </location>
</feature>
<proteinExistence type="predicted"/>
<dbReference type="EMBL" id="JQCE01000005">
    <property type="protein sequence ID" value="KRO18198.1"/>
    <property type="molecule type" value="Genomic_DNA"/>
</dbReference>
<evidence type="ECO:0000259" key="2">
    <source>
        <dbReference type="Pfam" id="PF03217"/>
    </source>
</evidence>
<evidence type="ECO:0000313" key="5">
    <source>
        <dbReference type="Proteomes" id="UP000050969"/>
    </source>
</evidence>
<organism evidence="4 5">
    <name type="scientific">Lacticaseibacillus saniviri JCM 17471 = DSM 24301</name>
    <dbReference type="NCBI Taxonomy" id="1293598"/>
    <lineage>
        <taxon>Bacteria</taxon>
        <taxon>Bacillati</taxon>
        <taxon>Bacillota</taxon>
        <taxon>Bacilli</taxon>
        <taxon>Lactobacillales</taxon>
        <taxon>Lactobacillaceae</taxon>
        <taxon>Lacticaseibacillus</taxon>
    </lineage>
</organism>
<reference evidence="4 5" key="1">
    <citation type="journal article" date="2015" name="Genome Announc.">
        <title>Expanding the biotechnology potential of lactobacilli through comparative genomics of 213 strains and associated genera.</title>
        <authorList>
            <person name="Sun Z."/>
            <person name="Harris H.M."/>
            <person name="McCann A."/>
            <person name="Guo C."/>
            <person name="Argimon S."/>
            <person name="Zhang W."/>
            <person name="Yang X."/>
            <person name="Jeffery I.B."/>
            <person name="Cooney J.C."/>
            <person name="Kagawa T.F."/>
            <person name="Liu W."/>
            <person name="Song Y."/>
            <person name="Salvetti E."/>
            <person name="Wrobel A."/>
            <person name="Rasinkangas P."/>
            <person name="Parkhill J."/>
            <person name="Rea M.C."/>
            <person name="O'Sullivan O."/>
            <person name="Ritari J."/>
            <person name="Douillard F.P."/>
            <person name="Paul Ross R."/>
            <person name="Yang R."/>
            <person name="Briner A.E."/>
            <person name="Felis G.E."/>
            <person name="de Vos W.M."/>
            <person name="Barrangou R."/>
            <person name="Klaenhammer T.R."/>
            <person name="Caufield P.W."/>
            <person name="Cui Y."/>
            <person name="Zhang H."/>
            <person name="O'Toole P.W."/>
        </authorList>
    </citation>
    <scope>NUCLEOTIDE SEQUENCE [LARGE SCALE GENOMIC DNA]</scope>
    <source>
        <strain evidence="4 5">DSM 24301</strain>
    </source>
</reference>
<feature type="chain" id="PRO_5006420786" evidence="1">
    <location>
        <begin position="25"/>
        <end position="347"/>
    </location>
</feature>
<dbReference type="PANTHER" id="PTHR37806">
    <property type="entry name" value="LMO0724 PROTEIN"/>
    <property type="match status" value="1"/>
</dbReference>
<accession>A0A0R2MXL4</accession>
<comment type="caution">
    <text evidence="4">The sequence shown here is derived from an EMBL/GenBank/DDBJ whole genome shotgun (WGS) entry which is preliminary data.</text>
</comment>
<feature type="signal peptide" evidence="1">
    <location>
        <begin position="1"/>
        <end position="24"/>
    </location>
</feature>
<gene>
    <name evidence="4" type="ORF">IV56_GL001327</name>
</gene>
<keyword evidence="1" id="KW-0732">Signal</keyword>
<dbReference type="Gene3D" id="3.90.70.10">
    <property type="entry name" value="Cysteine proteinases"/>
    <property type="match status" value="1"/>
</dbReference>
<protein>
    <submittedName>
        <fullName evidence="4">Secreted SH3 domain protein</fullName>
    </submittedName>
</protein>
<evidence type="ECO:0000313" key="4">
    <source>
        <dbReference type="EMBL" id="KRO18198.1"/>
    </source>
</evidence>
<sequence>MITAALIAAGIGVTTSHPATPAQAASAPVTQQAAPAMTPQRFVGQIVYVPGYGVNLMQSPGPNATWTGKKLAHGTTWQVYGYSDVAGQRYYNVGASQWVSGQYLKDKASLPTTPTNGVATITYVAGYGIAVFKGPSSTSGVTGKTLKTGTSWKVSGSQTVNGKTWYHLGGDQWIDGQHIVVSGLKYRGNVRLNVSMIKQRPELPNGCEITAVTMMVNYAGNPVSKMTLAAEMPRHPSNPNLGYIGNPAGYGITIFPPALMNLVTKYTGNAKNLTGLGLDALYYQLDQGHPVVTWNTLHGFPYHALTVSGYDANNIYYNDCWTGYKTSMTKGQFLNNWNTQARRAISY</sequence>
<dbReference type="Pfam" id="PF03217">
    <property type="entry name" value="SlpA"/>
    <property type="match status" value="2"/>
</dbReference>
<feature type="domain" description="S-layer protein C-terminal" evidence="2">
    <location>
        <begin position="143"/>
        <end position="174"/>
    </location>
</feature>
<dbReference type="PANTHER" id="PTHR37806:SF1">
    <property type="entry name" value="PEPTIDASE C39-LIKE DOMAIN-CONTAINING PROTEIN"/>
    <property type="match status" value="1"/>
</dbReference>
<evidence type="ECO:0000259" key="3">
    <source>
        <dbReference type="Pfam" id="PF13529"/>
    </source>
</evidence>
<dbReference type="InterPro" id="IPR039564">
    <property type="entry name" value="Peptidase_C39-like"/>
</dbReference>
<dbReference type="Pfam" id="PF13529">
    <property type="entry name" value="Peptidase_C39_2"/>
    <property type="match status" value="1"/>
</dbReference>
<feature type="domain" description="Peptidase C39-like" evidence="3">
    <location>
        <begin position="192"/>
        <end position="321"/>
    </location>
</feature>
<dbReference type="InterPro" id="IPR024968">
    <property type="entry name" value="SlpA_C_lactobacillus"/>
</dbReference>
<dbReference type="STRING" id="1293598.IV56_GL001327"/>
<dbReference type="AlphaFoldDB" id="A0A0R2MXL4"/>
<keyword evidence="5" id="KW-1185">Reference proteome</keyword>
<dbReference type="PATRIC" id="fig|1293598.4.peg.1391"/>
<dbReference type="Proteomes" id="UP000050969">
    <property type="component" value="Unassembled WGS sequence"/>
</dbReference>
<name>A0A0R2MXL4_9LACO</name>
<evidence type="ECO:0000256" key="1">
    <source>
        <dbReference type="SAM" id="SignalP"/>
    </source>
</evidence>